<dbReference type="Proteomes" id="UP000198394">
    <property type="component" value="Unassembled WGS sequence"/>
</dbReference>
<feature type="compositionally biased region" description="Acidic residues" evidence="1">
    <location>
        <begin position="122"/>
        <end position="143"/>
    </location>
</feature>
<gene>
    <name evidence="2" type="ORF">B9L23_07840</name>
</gene>
<feature type="compositionally biased region" description="Basic and acidic residues" evidence="1">
    <location>
        <begin position="112"/>
        <end position="121"/>
    </location>
</feature>
<evidence type="ECO:0000313" key="3">
    <source>
        <dbReference type="Proteomes" id="UP000198394"/>
    </source>
</evidence>
<keyword evidence="3" id="KW-1185">Reference proteome</keyword>
<protein>
    <submittedName>
        <fullName evidence="2">Uncharacterized protein</fullName>
    </submittedName>
</protein>
<accession>A0A226QQZ7</accession>
<name>A0A226QQZ7_9BACL</name>
<organism evidence="2 3">
    <name type="scientific">Parageobacillus galactosidasius</name>
    <dbReference type="NCBI Taxonomy" id="883812"/>
    <lineage>
        <taxon>Bacteria</taxon>
        <taxon>Bacillati</taxon>
        <taxon>Bacillota</taxon>
        <taxon>Bacilli</taxon>
        <taxon>Bacillales</taxon>
        <taxon>Anoxybacillaceae</taxon>
        <taxon>Parageobacillus</taxon>
    </lineage>
</organism>
<feature type="region of interest" description="Disordered" evidence="1">
    <location>
        <begin position="112"/>
        <end position="165"/>
    </location>
</feature>
<evidence type="ECO:0000256" key="1">
    <source>
        <dbReference type="SAM" id="MobiDB-lite"/>
    </source>
</evidence>
<sequence>MPEIKVGLAQGKVSFFDPKTNTYITLDNPVQKIKFDDNTDLSGICHALFSQRPALVLYEGKLPQAAIDAWKAKYDLKGLQMAKQRADEIQAKSADVVTQNINKAEEVKMEAMAIENEKEVETIEQDDEKETEEVETAEKDDEKEENKQEEKKTSRKRKSKAADEE</sequence>
<evidence type="ECO:0000313" key="2">
    <source>
        <dbReference type="EMBL" id="OXB94765.1"/>
    </source>
</evidence>
<proteinExistence type="predicted"/>
<dbReference type="AlphaFoldDB" id="A0A226QQZ7"/>
<comment type="caution">
    <text evidence="2">The sequence shown here is derived from an EMBL/GenBank/DDBJ whole genome shotgun (WGS) entry which is preliminary data.</text>
</comment>
<dbReference type="EMBL" id="NDYL01000001">
    <property type="protein sequence ID" value="OXB94765.1"/>
    <property type="molecule type" value="Genomic_DNA"/>
</dbReference>
<dbReference type="RefSeq" id="WP_089097219.1">
    <property type="nucleotide sequence ID" value="NZ_NDYL01000001.1"/>
</dbReference>
<reference evidence="2 3" key="1">
    <citation type="submission" date="2017-04" db="EMBL/GenBank/DDBJ databases">
        <title>The genome sequence of Parageobacillus galactosidasius DSM 18751.</title>
        <authorList>
            <person name="Ramaloko W.T."/>
            <person name="Koen N."/>
            <person name="Polliack S."/>
            <person name="Aliyu H."/>
            <person name="Lebre P."/>
            <person name="Mohr T."/>
            <person name="Oswald F."/>
            <person name="Zwick M."/>
            <person name="Neumann A."/>
            <person name="Syldatk C."/>
            <person name="Cowan D."/>
            <person name="De Maayer P."/>
        </authorList>
    </citation>
    <scope>NUCLEOTIDE SEQUENCE [LARGE SCALE GENOMIC DNA]</scope>
    <source>
        <strain evidence="2 3">DSM 18751</strain>
    </source>
</reference>